<dbReference type="AlphaFoldDB" id="A0A3S5CM84"/>
<keyword evidence="2" id="KW-1185">Reference proteome</keyword>
<proteinExistence type="predicted"/>
<evidence type="ECO:0000313" key="2">
    <source>
        <dbReference type="Proteomes" id="UP000784294"/>
    </source>
</evidence>
<gene>
    <name evidence="1" type="ORF">PXEA_LOCUS25905</name>
</gene>
<dbReference type="EMBL" id="CAAALY010244217">
    <property type="protein sequence ID" value="VEL32465.1"/>
    <property type="molecule type" value="Genomic_DNA"/>
</dbReference>
<dbReference type="Proteomes" id="UP000784294">
    <property type="component" value="Unassembled WGS sequence"/>
</dbReference>
<evidence type="ECO:0000313" key="1">
    <source>
        <dbReference type="EMBL" id="VEL32465.1"/>
    </source>
</evidence>
<sequence length="118" mass="13202">MESGYTLTPRSVLAYQSILYPLTAPLSQLLTCLHSTRQNVCPFVVNLITFAIYSYPPLSIGLSDSRLQSESLDCLVDPFLIFLVDRFHSVPVPVCISLQTLFLKALEARTCRFTEQSA</sequence>
<name>A0A3S5CM84_9PLAT</name>
<comment type="caution">
    <text evidence="1">The sequence shown here is derived from an EMBL/GenBank/DDBJ whole genome shotgun (WGS) entry which is preliminary data.</text>
</comment>
<reference evidence="1" key="1">
    <citation type="submission" date="2018-11" db="EMBL/GenBank/DDBJ databases">
        <authorList>
            <consortium name="Pathogen Informatics"/>
        </authorList>
    </citation>
    <scope>NUCLEOTIDE SEQUENCE</scope>
</reference>
<organism evidence="1 2">
    <name type="scientific">Protopolystoma xenopodis</name>
    <dbReference type="NCBI Taxonomy" id="117903"/>
    <lineage>
        <taxon>Eukaryota</taxon>
        <taxon>Metazoa</taxon>
        <taxon>Spiralia</taxon>
        <taxon>Lophotrochozoa</taxon>
        <taxon>Platyhelminthes</taxon>
        <taxon>Monogenea</taxon>
        <taxon>Polyopisthocotylea</taxon>
        <taxon>Polystomatidea</taxon>
        <taxon>Polystomatidae</taxon>
        <taxon>Protopolystoma</taxon>
    </lineage>
</organism>
<protein>
    <submittedName>
        <fullName evidence="1">Uncharacterized protein</fullName>
    </submittedName>
</protein>
<accession>A0A3S5CM84</accession>